<evidence type="ECO:0000256" key="5">
    <source>
        <dbReference type="ARBA" id="ARBA00022723"/>
    </source>
</evidence>
<evidence type="ECO:0000256" key="7">
    <source>
        <dbReference type="ARBA" id="ARBA00022842"/>
    </source>
</evidence>
<evidence type="ECO:0000256" key="6">
    <source>
        <dbReference type="ARBA" id="ARBA00022801"/>
    </source>
</evidence>
<dbReference type="GO" id="GO:0006742">
    <property type="term" value="P:NADP+ catabolic process"/>
    <property type="evidence" value="ECO:0007669"/>
    <property type="project" value="TreeGrafter"/>
</dbReference>
<keyword evidence="8" id="KW-0520">NAD</keyword>
<comment type="cofactor">
    <cofactor evidence="2">
        <name>Zn(2+)</name>
        <dbReference type="ChEBI" id="CHEBI:29105"/>
    </cofactor>
</comment>
<reference evidence="13 14" key="2">
    <citation type="submission" date="2017-11" db="EMBL/GenBank/DDBJ databases">
        <authorList>
            <person name="Han C.G."/>
        </authorList>
    </citation>
    <scope>NUCLEOTIDE SEQUENCE [LARGE SCALE GENOMIC DNA]</scope>
    <source>
        <strain evidence="14">ATCC 43555</strain>
        <strain evidence="13">ATCC43555</strain>
    </source>
</reference>
<keyword evidence="7" id="KW-0460">Magnesium</keyword>
<dbReference type="Gene3D" id="3.90.79.10">
    <property type="entry name" value="Nucleoside Triphosphate Pyrophosphohydrolase"/>
    <property type="match status" value="1"/>
</dbReference>
<dbReference type="InterPro" id="IPR015375">
    <property type="entry name" value="NADH_PPase-like_N"/>
</dbReference>
<dbReference type="GO" id="GO:0005829">
    <property type="term" value="C:cytosol"/>
    <property type="evidence" value="ECO:0007669"/>
    <property type="project" value="TreeGrafter"/>
</dbReference>
<dbReference type="RefSeq" id="WP_104643656.1">
    <property type="nucleotide sequence ID" value="NZ_AQGW01000023.1"/>
</dbReference>
<keyword evidence="6 10" id="KW-0378">Hydrolase</keyword>
<feature type="domain" description="Nudix hydrolase" evidence="11">
    <location>
        <begin position="162"/>
        <end position="293"/>
    </location>
</feature>
<dbReference type="GO" id="GO:0019677">
    <property type="term" value="P:NAD+ catabolic process"/>
    <property type="evidence" value="ECO:0007669"/>
    <property type="project" value="TreeGrafter"/>
</dbReference>
<dbReference type="NCBIfam" id="NF001299">
    <property type="entry name" value="PRK00241.1"/>
    <property type="match status" value="1"/>
</dbReference>
<dbReference type="InterPro" id="IPR000086">
    <property type="entry name" value="NUDIX_hydrolase_dom"/>
</dbReference>
<dbReference type="EC" id="3.6.1.22" evidence="4"/>
<comment type="cofactor">
    <cofactor evidence="1">
        <name>Mg(2+)</name>
        <dbReference type="ChEBI" id="CHEBI:18420"/>
    </cofactor>
</comment>
<dbReference type="Proteomes" id="UP000238288">
    <property type="component" value="Chromosome PCAR9a"/>
</dbReference>
<accession>A0A2K4XAG4</accession>
<dbReference type="InterPro" id="IPR050241">
    <property type="entry name" value="NAD-cap_RNA_hydrolase_NudC"/>
</dbReference>
<dbReference type="Gene3D" id="3.90.79.20">
    <property type="match status" value="1"/>
</dbReference>
<comment type="catalytic activity">
    <reaction evidence="9">
        <text>a 5'-end NAD(+)-phospho-ribonucleoside in mRNA + H2O = a 5'-end phospho-adenosine-phospho-ribonucleoside in mRNA + beta-nicotinamide D-ribonucleotide + 2 H(+)</text>
        <dbReference type="Rhea" id="RHEA:60876"/>
        <dbReference type="Rhea" id="RHEA-COMP:15698"/>
        <dbReference type="Rhea" id="RHEA-COMP:15719"/>
        <dbReference type="ChEBI" id="CHEBI:14649"/>
        <dbReference type="ChEBI" id="CHEBI:15377"/>
        <dbReference type="ChEBI" id="CHEBI:15378"/>
        <dbReference type="ChEBI" id="CHEBI:144029"/>
        <dbReference type="ChEBI" id="CHEBI:144051"/>
    </reaction>
    <physiologicalReaction direction="left-to-right" evidence="9">
        <dbReference type="Rhea" id="RHEA:60877"/>
    </physiologicalReaction>
</comment>
<dbReference type="CDD" id="cd03429">
    <property type="entry name" value="NUDIX_NADH_pyrophosphatase_Nudt13"/>
    <property type="match status" value="1"/>
</dbReference>
<evidence type="ECO:0000259" key="11">
    <source>
        <dbReference type="PROSITE" id="PS51462"/>
    </source>
</evidence>
<evidence type="ECO:0000256" key="4">
    <source>
        <dbReference type="ARBA" id="ARBA00012381"/>
    </source>
</evidence>
<dbReference type="PANTHER" id="PTHR42904">
    <property type="entry name" value="NUDIX HYDROLASE, NUDC SUBFAMILY"/>
    <property type="match status" value="1"/>
</dbReference>
<evidence type="ECO:0000313" key="13">
    <source>
        <dbReference type="EMBL" id="SOU41309.1"/>
    </source>
</evidence>
<dbReference type="InterPro" id="IPR015797">
    <property type="entry name" value="NUDIX_hydrolase-like_dom_sf"/>
</dbReference>
<dbReference type="PRINTS" id="PR00502">
    <property type="entry name" value="NUDIXFAMILY"/>
</dbReference>
<dbReference type="Proteomes" id="UP000615003">
    <property type="component" value="Unassembled WGS sequence"/>
</dbReference>
<comment type="similarity">
    <text evidence="3">Belongs to the Nudix hydrolase family. NudC subfamily.</text>
</comment>
<evidence type="ECO:0000256" key="2">
    <source>
        <dbReference type="ARBA" id="ARBA00001947"/>
    </source>
</evidence>
<evidence type="ECO:0000256" key="10">
    <source>
        <dbReference type="RuleBase" id="RU003476"/>
    </source>
</evidence>
<name>A0A2K4XAG4_PSEVC</name>
<evidence type="ECO:0000256" key="1">
    <source>
        <dbReference type="ARBA" id="ARBA00001946"/>
    </source>
</evidence>
<dbReference type="PANTHER" id="PTHR42904:SF6">
    <property type="entry name" value="NAD-CAPPED RNA HYDROLASE NUDT12"/>
    <property type="match status" value="1"/>
</dbReference>
<dbReference type="InterPro" id="IPR020084">
    <property type="entry name" value="NUDIX_hydrolase_CS"/>
</dbReference>
<dbReference type="InterPro" id="IPR049734">
    <property type="entry name" value="NudC-like_C"/>
</dbReference>
<evidence type="ECO:0000313" key="14">
    <source>
        <dbReference type="Proteomes" id="UP000238288"/>
    </source>
</evidence>
<evidence type="ECO:0000256" key="9">
    <source>
        <dbReference type="ARBA" id="ARBA00023679"/>
    </source>
</evidence>
<dbReference type="PROSITE" id="PS51462">
    <property type="entry name" value="NUDIX"/>
    <property type="match status" value="1"/>
</dbReference>
<dbReference type="EMBL" id="AQGW01000023">
    <property type="protein sequence ID" value="MBE0384040.1"/>
    <property type="molecule type" value="Genomic_DNA"/>
</dbReference>
<dbReference type="GO" id="GO:0046872">
    <property type="term" value="F:metal ion binding"/>
    <property type="evidence" value="ECO:0007669"/>
    <property type="project" value="UniProtKB-KW"/>
</dbReference>
<evidence type="ECO:0000313" key="15">
    <source>
        <dbReference type="Proteomes" id="UP000615003"/>
    </source>
</evidence>
<dbReference type="GO" id="GO:0035529">
    <property type="term" value="F:NADH pyrophosphatase activity"/>
    <property type="evidence" value="ECO:0007669"/>
    <property type="project" value="TreeGrafter"/>
</dbReference>
<dbReference type="OrthoDB" id="9791656at2"/>
<evidence type="ECO:0000313" key="12">
    <source>
        <dbReference type="EMBL" id="MBE0384040.1"/>
    </source>
</evidence>
<reference evidence="12 15" key="1">
    <citation type="submission" date="2015-06" db="EMBL/GenBank/DDBJ databases">
        <title>Genome sequence of Pseudoalteromonas carrageenovora.</title>
        <authorList>
            <person name="Xie B.-B."/>
            <person name="Rong J.-C."/>
            <person name="Qin Q.-L."/>
            <person name="Zhang Y.-Z."/>
        </authorList>
    </citation>
    <scope>NUCLEOTIDE SEQUENCE [LARGE SCALE GENOMIC DNA]</scope>
    <source>
        <strain evidence="12 15">IAM 12662</strain>
    </source>
</reference>
<dbReference type="EMBL" id="LT965928">
    <property type="protein sequence ID" value="SOU41309.1"/>
    <property type="molecule type" value="Genomic_DNA"/>
</dbReference>
<evidence type="ECO:0000256" key="3">
    <source>
        <dbReference type="ARBA" id="ARBA00009595"/>
    </source>
</evidence>
<dbReference type="InterPro" id="IPR015376">
    <property type="entry name" value="Znr_NADH_PPase"/>
</dbReference>
<evidence type="ECO:0000256" key="8">
    <source>
        <dbReference type="ARBA" id="ARBA00023027"/>
    </source>
</evidence>
<dbReference type="GeneID" id="93663986"/>
<protein>
    <recommendedName>
        <fullName evidence="4">NAD(+) diphosphatase</fullName>
        <ecNumber evidence="4">3.6.1.22</ecNumber>
    </recommendedName>
</protein>
<dbReference type="InterPro" id="IPR020476">
    <property type="entry name" value="Nudix_hydrolase"/>
</dbReference>
<gene>
    <name evidence="12" type="primary">nudC</name>
    <name evidence="13" type="ORF">PCAR9_A30485</name>
    <name evidence="12" type="ORF">PCARR_a2379</name>
</gene>
<dbReference type="SUPFAM" id="SSF55811">
    <property type="entry name" value="Nudix"/>
    <property type="match status" value="1"/>
</dbReference>
<dbReference type="Pfam" id="PF09296">
    <property type="entry name" value="NUDIX-like"/>
    <property type="match status" value="1"/>
</dbReference>
<sequence>MLHYSNMPLDRGSNFRKDAAWLSAKMSAQSKWLLVNNNHTLFYKNSPQVCYLTHQQIAHLDLSDALFLGSNDEQHGVFALDVSAIQDDELAPIIGDAQFFDIRQYGPQVAMQDGSIAALARGLCYWHATHSFCGRCGSKNKLVEAGHSRLCENEHCKHPTFPRTDPAVIMVVTKVFADGVERCLLGRQAIWQLGMYSSLAGFVDPGETLEQAVAREVKEEAGVDVENVRYIASQPWPFPSSIMLGFIAQAKTEQINVDKNELDDAKWFTREEVAEFGNMGDEGEHYKLPRVDSISRFLIEQWLSNKV</sequence>
<keyword evidence="5" id="KW-0479">Metal-binding</keyword>
<organism evidence="13 14">
    <name type="scientific">Pseudoalteromonas carrageenovora IAM 12662</name>
    <dbReference type="NCBI Taxonomy" id="1314868"/>
    <lineage>
        <taxon>Bacteria</taxon>
        <taxon>Pseudomonadati</taxon>
        <taxon>Pseudomonadota</taxon>
        <taxon>Gammaproteobacteria</taxon>
        <taxon>Alteromonadales</taxon>
        <taxon>Pseudoalteromonadaceae</taxon>
        <taxon>Pseudoalteromonas</taxon>
    </lineage>
</organism>
<keyword evidence="15" id="KW-1185">Reference proteome</keyword>
<dbReference type="PROSITE" id="PS00893">
    <property type="entry name" value="NUDIX_BOX"/>
    <property type="match status" value="1"/>
</dbReference>
<dbReference type="AlphaFoldDB" id="A0A2K4XAG4"/>
<proteinExistence type="inferred from homology"/>
<dbReference type="Pfam" id="PF00293">
    <property type="entry name" value="NUDIX"/>
    <property type="match status" value="1"/>
</dbReference>
<dbReference type="Pfam" id="PF09297">
    <property type="entry name" value="Zn_ribbon_NUD"/>
    <property type="match status" value="1"/>
</dbReference>